<sequence>MDTCMIMLLFLHLQVCFAKFLETYPRPERPEFRFLTTGKPCNGPDDPGYIKSGLSSIPVTSRNQSLIHRDGRETVSKFQAGVVYLIDIDVGTPRQTIKVIIDTGSWELYLNPNCARAADQMFCAGSGHYYPTSSSTARNLSSRYYVSFGTGGYVGDYFSDTLWFGDDYWPVSSLQFGVSDDSDYVWAGIIGLGYGQRFNTKYPNLLDLLVSQGYINVPIFSLGVGSQDDDDAEIVFGGVDTHRFNGWLEPLDLYPPPEIQESLWHQAQYWINLTSFGYTTPGGSMTTLTGSDFSRIMLLDTGSTYSYIDADLVAALAQQFSATVDDQGVYYVSCKYLEMNGYVHFGFNQGNIVIHAKYNDFVVDFGSRCALGVQPADAGVNTWVLGATFIRSAYIVFDQMYDAIWLANYQPCGDSLVTDLTEDAGNQLWGELYGGC</sequence>
<evidence type="ECO:0000313" key="6">
    <source>
        <dbReference type="EMBL" id="KAH6651462.1"/>
    </source>
</evidence>
<dbReference type="Pfam" id="PF00026">
    <property type="entry name" value="Asp"/>
    <property type="match status" value="1"/>
</dbReference>
<dbReference type="RefSeq" id="XP_045955740.1">
    <property type="nucleotide sequence ID" value="XM_046107591.1"/>
</dbReference>
<dbReference type="InterPro" id="IPR021109">
    <property type="entry name" value="Peptidase_aspartic_dom_sf"/>
</dbReference>
<dbReference type="InterPro" id="IPR033121">
    <property type="entry name" value="PEPTIDASE_A1"/>
</dbReference>
<evidence type="ECO:0000256" key="4">
    <source>
        <dbReference type="SAM" id="SignalP"/>
    </source>
</evidence>
<protein>
    <submittedName>
        <fullName evidence="6">Aspartic peptidase domain-containing protein</fullName>
    </submittedName>
</protein>
<evidence type="ECO:0000313" key="7">
    <source>
        <dbReference type="Proteomes" id="UP000758603"/>
    </source>
</evidence>
<comment type="caution">
    <text evidence="6">The sequence shown here is derived from an EMBL/GenBank/DDBJ whole genome shotgun (WGS) entry which is preliminary data.</text>
</comment>
<dbReference type="InterPro" id="IPR001461">
    <property type="entry name" value="Aspartic_peptidase_A1"/>
</dbReference>
<reference evidence="6" key="1">
    <citation type="journal article" date="2021" name="Nat. Commun.">
        <title>Genetic determinants of endophytism in the Arabidopsis root mycobiome.</title>
        <authorList>
            <person name="Mesny F."/>
            <person name="Miyauchi S."/>
            <person name="Thiergart T."/>
            <person name="Pickel B."/>
            <person name="Atanasova L."/>
            <person name="Karlsson M."/>
            <person name="Huettel B."/>
            <person name="Barry K.W."/>
            <person name="Haridas S."/>
            <person name="Chen C."/>
            <person name="Bauer D."/>
            <person name="Andreopoulos W."/>
            <person name="Pangilinan J."/>
            <person name="LaButti K."/>
            <person name="Riley R."/>
            <person name="Lipzen A."/>
            <person name="Clum A."/>
            <person name="Drula E."/>
            <person name="Henrissat B."/>
            <person name="Kohler A."/>
            <person name="Grigoriev I.V."/>
            <person name="Martin F.M."/>
            <person name="Hacquard S."/>
        </authorList>
    </citation>
    <scope>NUCLEOTIDE SEQUENCE</scope>
    <source>
        <strain evidence="6">MPI-SDFR-AT-0073</strain>
    </source>
</reference>
<dbReference type="PRINTS" id="PR00792">
    <property type="entry name" value="PEPSIN"/>
</dbReference>
<dbReference type="PROSITE" id="PS51767">
    <property type="entry name" value="PEPTIDASE_A1"/>
    <property type="match status" value="1"/>
</dbReference>
<proteinExistence type="inferred from homology"/>
<dbReference type="GO" id="GO:0004190">
    <property type="term" value="F:aspartic-type endopeptidase activity"/>
    <property type="evidence" value="ECO:0007669"/>
    <property type="project" value="InterPro"/>
</dbReference>
<evidence type="ECO:0000256" key="2">
    <source>
        <dbReference type="PIRSR" id="PIRSR601461-1"/>
    </source>
</evidence>
<dbReference type="OrthoDB" id="771136at2759"/>
<dbReference type="GO" id="GO:0006508">
    <property type="term" value="P:proteolysis"/>
    <property type="evidence" value="ECO:0007669"/>
    <property type="project" value="InterPro"/>
</dbReference>
<keyword evidence="3" id="KW-1015">Disulfide bond</keyword>
<dbReference type="PANTHER" id="PTHR47966">
    <property type="entry name" value="BETA-SITE APP-CLEAVING ENZYME, ISOFORM A-RELATED"/>
    <property type="match status" value="1"/>
</dbReference>
<dbReference type="SUPFAM" id="SSF50630">
    <property type="entry name" value="Acid proteases"/>
    <property type="match status" value="1"/>
</dbReference>
<feature type="signal peptide" evidence="4">
    <location>
        <begin position="1"/>
        <end position="18"/>
    </location>
</feature>
<evidence type="ECO:0000259" key="5">
    <source>
        <dbReference type="PROSITE" id="PS51767"/>
    </source>
</evidence>
<dbReference type="Proteomes" id="UP000758603">
    <property type="component" value="Unassembled WGS sequence"/>
</dbReference>
<feature type="active site" evidence="2">
    <location>
        <position position="300"/>
    </location>
</feature>
<dbReference type="Gene3D" id="2.40.70.10">
    <property type="entry name" value="Acid Proteases"/>
    <property type="match status" value="2"/>
</dbReference>
<dbReference type="PANTHER" id="PTHR47966:SF65">
    <property type="entry name" value="ASPARTIC-TYPE ENDOPEPTIDASE"/>
    <property type="match status" value="1"/>
</dbReference>
<dbReference type="EMBL" id="JAGPXC010000006">
    <property type="protein sequence ID" value="KAH6651462.1"/>
    <property type="molecule type" value="Genomic_DNA"/>
</dbReference>
<gene>
    <name evidence="6" type="ORF">BKA67DRAFT_660276</name>
</gene>
<organism evidence="6 7">
    <name type="scientific">Truncatella angustata</name>
    <dbReference type="NCBI Taxonomy" id="152316"/>
    <lineage>
        <taxon>Eukaryota</taxon>
        <taxon>Fungi</taxon>
        <taxon>Dikarya</taxon>
        <taxon>Ascomycota</taxon>
        <taxon>Pezizomycotina</taxon>
        <taxon>Sordariomycetes</taxon>
        <taxon>Xylariomycetidae</taxon>
        <taxon>Amphisphaeriales</taxon>
        <taxon>Sporocadaceae</taxon>
        <taxon>Truncatella</taxon>
    </lineage>
</organism>
<evidence type="ECO:0000256" key="3">
    <source>
        <dbReference type="PIRSR" id="PIRSR601461-2"/>
    </source>
</evidence>
<keyword evidence="4" id="KW-0732">Signal</keyword>
<comment type="similarity">
    <text evidence="1">Belongs to the peptidase A1 family.</text>
</comment>
<feature type="domain" description="Peptidase A1" evidence="5">
    <location>
        <begin position="84"/>
        <end position="407"/>
    </location>
</feature>
<keyword evidence="7" id="KW-1185">Reference proteome</keyword>
<feature type="chain" id="PRO_5040309404" evidence="4">
    <location>
        <begin position="19"/>
        <end position="436"/>
    </location>
</feature>
<accession>A0A9P8UG75</accession>
<dbReference type="GeneID" id="70136482"/>
<feature type="disulfide bond" evidence="3">
    <location>
        <begin position="334"/>
        <end position="369"/>
    </location>
</feature>
<name>A0A9P8UG75_9PEZI</name>
<dbReference type="AlphaFoldDB" id="A0A9P8UG75"/>
<feature type="active site" evidence="2">
    <location>
        <position position="102"/>
    </location>
</feature>
<evidence type="ECO:0000256" key="1">
    <source>
        <dbReference type="ARBA" id="ARBA00007447"/>
    </source>
</evidence>